<dbReference type="AlphaFoldDB" id="A0AA37J202"/>
<dbReference type="EMBL" id="BQKV01000106">
    <property type="protein sequence ID" value="GJN65734.1"/>
    <property type="molecule type" value="Genomic_DNA"/>
</dbReference>
<accession>A0AA37J202</accession>
<proteinExistence type="predicted"/>
<comment type="caution">
    <text evidence="1">The sequence shown here is derived from an EMBL/GenBank/DDBJ whole genome shotgun (WGS) entry which is preliminary data.</text>
</comment>
<gene>
    <name evidence="1" type="ORF">JCM17207_23590</name>
</gene>
<organism evidence="1 2">
    <name type="scientific">Faecalibacterium gallinarum</name>
    <dbReference type="NCBI Taxonomy" id="2903556"/>
    <lineage>
        <taxon>Bacteria</taxon>
        <taxon>Bacillati</taxon>
        <taxon>Bacillota</taxon>
        <taxon>Clostridia</taxon>
        <taxon>Eubacteriales</taxon>
        <taxon>Oscillospiraceae</taxon>
        <taxon>Faecalibacterium</taxon>
    </lineage>
</organism>
<reference evidence="1" key="1">
    <citation type="journal article" date="2022" name="Int. J. Syst. Evol. Microbiol.">
        <title>Genome-based, phenotypic and chemotaxonomic classification of Faecalibacterium strains: proposal of three novel species Faecalibacterium duncaniae sp. nov., Faecalibacterium hattorii sp. nov. and Faecalibacterium gallinarum sp. nov. .</title>
        <authorList>
            <person name="Sakamoto M."/>
            <person name="Sakurai N."/>
            <person name="Tanno H."/>
            <person name="Iino T."/>
            <person name="Ohkuma M."/>
            <person name="Endo A."/>
        </authorList>
    </citation>
    <scope>NUCLEOTIDE SEQUENCE</scope>
    <source>
        <strain evidence="1">JCM 17207</strain>
    </source>
</reference>
<protein>
    <submittedName>
        <fullName evidence="1">Uncharacterized protein</fullName>
    </submittedName>
</protein>
<sequence>MKKYLDDAGVKALEALLRSLCLTQKDGQAIYGVLEALADASEFPAAALSIPATGWKSSTSGPYKVYRDVAAASVTAADSVQVALAAGSMAAASACGLCPTVETLAGALRFRAVSAPKSTLSGEYRILKGAQGG</sequence>
<dbReference type="Proteomes" id="UP001055185">
    <property type="component" value="Unassembled WGS sequence"/>
</dbReference>
<evidence type="ECO:0000313" key="2">
    <source>
        <dbReference type="Proteomes" id="UP001055185"/>
    </source>
</evidence>
<keyword evidence="2" id="KW-1185">Reference proteome</keyword>
<name>A0AA37J202_9FIRM</name>
<dbReference type="RefSeq" id="WP_238317944.1">
    <property type="nucleotide sequence ID" value="NZ_BQKV01000106.1"/>
</dbReference>
<evidence type="ECO:0000313" key="1">
    <source>
        <dbReference type="EMBL" id="GJN65734.1"/>
    </source>
</evidence>